<gene>
    <name evidence="2" type="ORF">GUITHDRAFT_136136</name>
</gene>
<dbReference type="GO" id="GO:0016787">
    <property type="term" value="F:hydrolase activity"/>
    <property type="evidence" value="ECO:0007669"/>
    <property type="project" value="InterPro"/>
</dbReference>
<dbReference type="KEGG" id="gtt:GUITHDRAFT_136136"/>
<evidence type="ECO:0000313" key="2">
    <source>
        <dbReference type="EMBL" id="EKX49475.1"/>
    </source>
</evidence>
<reference evidence="2 4" key="1">
    <citation type="journal article" date="2012" name="Nature">
        <title>Algal genomes reveal evolutionary mosaicism and the fate of nucleomorphs.</title>
        <authorList>
            <consortium name="DOE Joint Genome Institute"/>
            <person name="Curtis B.A."/>
            <person name="Tanifuji G."/>
            <person name="Burki F."/>
            <person name="Gruber A."/>
            <person name="Irimia M."/>
            <person name="Maruyama S."/>
            <person name="Arias M.C."/>
            <person name="Ball S.G."/>
            <person name="Gile G.H."/>
            <person name="Hirakawa Y."/>
            <person name="Hopkins J.F."/>
            <person name="Kuo A."/>
            <person name="Rensing S.A."/>
            <person name="Schmutz J."/>
            <person name="Symeonidi A."/>
            <person name="Elias M."/>
            <person name="Eveleigh R.J."/>
            <person name="Herman E.K."/>
            <person name="Klute M.J."/>
            <person name="Nakayama T."/>
            <person name="Obornik M."/>
            <person name="Reyes-Prieto A."/>
            <person name="Armbrust E.V."/>
            <person name="Aves S.J."/>
            <person name="Beiko R.G."/>
            <person name="Coutinho P."/>
            <person name="Dacks J.B."/>
            <person name="Durnford D.G."/>
            <person name="Fast N.M."/>
            <person name="Green B.R."/>
            <person name="Grisdale C.J."/>
            <person name="Hempel F."/>
            <person name="Henrissat B."/>
            <person name="Hoppner M.P."/>
            <person name="Ishida K."/>
            <person name="Kim E."/>
            <person name="Koreny L."/>
            <person name="Kroth P.G."/>
            <person name="Liu Y."/>
            <person name="Malik S.B."/>
            <person name="Maier U.G."/>
            <person name="McRose D."/>
            <person name="Mock T."/>
            <person name="Neilson J.A."/>
            <person name="Onodera N.T."/>
            <person name="Poole A.M."/>
            <person name="Pritham E.J."/>
            <person name="Richards T.A."/>
            <person name="Rocap G."/>
            <person name="Roy S.W."/>
            <person name="Sarai C."/>
            <person name="Schaack S."/>
            <person name="Shirato S."/>
            <person name="Slamovits C.H."/>
            <person name="Spencer D.F."/>
            <person name="Suzuki S."/>
            <person name="Worden A.Z."/>
            <person name="Zauner S."/>
            <person name="Barry K."/>
            <person name="Bell C."/>
            <person name="Bharti A.K."/>
            <person name="Crow J.A."/>
            <person name="Grimwood J."/>
            <person name="Kramer R."/>
            <person name="Lindquist E."/>
            <person name="Lucas S."/>
            <person name="Salamov A."/>
            <person name="McFadden G.I."/>
            <person name="Lane C.E."/>
            <person name="Keeling P.J."/>
            <person name="Gray M.W."/>
            <person name="Grigoriev I.V."/>
            <person name="Archibald J.M."/>
        </authorList>
    </citation>
    <scope>NUCLEOTIDE SEQUENCE</scope>
    <source>
        <strain evidence="2 4">CCMP2712</strain>
    </source>
</reference>
<dbReference type="RefSeq" id="XP_005836455.1">
    <property type="nucleotide sequence ID" value="XM_005836398.1"/>
</dbReference>
<feature type="region of interest" description="Disordered" evidence="1">
    <location>
        <begin position="125"/>
        <end position="155"/>
    </location>
</feature>
<accession>L1JMQ2</accession>
<keyword evidence="4" id="KW-1185">Reference proteome</keyword>
<dbReference type="PANTHER" id="PTHR11575:SF48">
    <property type="entry name" value="5'-NUCLEOTIDASE"/>
    <property type="match status" value="1"/>
</dbReference>
<sequence length="384" mass="43155">MGCGSSKPESVATDHKQQEAGGKGQNERQEQKKQKEEKKTPRKPEETEHTTEQTADDLLKMFEAQRQEAFAEEESGPGEQEGPVVDEHAELMKQFEKEREEAFLARVPSFGVDPAVIEQGMSASENQHVKEGSAGAEVKAEGERGAEPPNEEEMTMQDYVRQAEEEELRRQEEEHQQWQHLHEPMLVRILSVNDVYELDNLPHLATAVKAKQHGARTIFVLPGDFLAPSLLSSLDNGMGMVECLNACGVELVCFGNHETDVPHPELISRILQSSFRWVNSNMTDIQLGKGADRTSEFEIIEVESGGKRRRIAFLGLLTEDKALYRPGAFNNASIEPVEEVAERLLKRLYEEEEVDLVVPLTHQVVGKDRELARKMGSRQTLSSM</sequence>
<protein>
    <recommendedName>
        <fullName evidence="5">Calcineurin-like phosphoesterase domain-containing protein</fullName>
    </recommendedName>
</protein>
<dbReference type="OrthoDB" id="10252235at2759"/>
<evidence type="ECO:0000256" key="1">
    <source>
        <dbReference type="SAM" id="MobiDB-lite"/>
    </source>
</evidence>
<dbReference type="PANTHER" id="PTHR11575">
    <property type="entry name" value="5'-NUCLEOTIDASE-RELATED"/>
    <property type="match status" value="1"/>
</dbReference>
<dbReference type="PaxDb" id="55529-EKX49475"/>
<dbReference type="GeneID" id="17306123"/>
<dbReference type="InterPro" id="IPR006179">
    <property type="entry name" value="5_nucleotidase/apyrase"/>
</dbReference>
<dbReference type="Proteomes" id="UP000011087">
    <property type="component" value="Unassembled WGS sequence"/>
</dbReference>
<reference evidence="4" key="2">
    <citation type="submission" date="2012-11" db="EMBL/GenBank/DDBJ databases">
        <authorList>
            <person name="Kuo A."/>
            <person name="Curtis B.A."/>
            <person name="Tanifuji G."/>
            <person name="Burki F."/>
            <person name="Gruber A."/>
            <person name="Irimia M."/>
            <person name="Maruyama S."/>
            <person name="Arias M.C."/>
            <person name="Ball S.G."/>
            <person name="Gile G.H."/>
            <person name="Hirakawa Y."/>
            <person name="Hopkins J.F."/>
            <person name="Rensing S.A."/>
            <person name="Schmutz J."/>
            <person name="Symeonidi A."/>
            <person name="Elias M."/>
            <person name="Eveleigh R.J."/>
            <person name="Herman E.K."/>
            <person name="Klute M.J."/>
            <person name="Nakayama T."/>
            <person name="Obornik M."/>
            <person name="Reyes-Prieto A."/>
            <person name="Armbrust E.V."/>
            <person name="Aves S.J."/>
            <person name="Beiko R.G."/>
            <person name="Coutinho P."/>
            <person name="Dacks J.B."/>
            <person name="Durnford D.G."/>
            <person name="Fast N.M."/>
            <person name="Green B.R."/>
            <person name="Grisdale C."/>
            <person name="Hempe F."/>
            <person name="Henrissat B."/>
            <person name="Hoppner M.P."/>
            <person name="Ishida K.-I."/>
            <person name="Kim E."/>
            <person name="Koreny L."/>
            <person name="Kroth P.G."/>
            <person name="Liu Y."/>
            <person name="Malik S.-B."/>
            <person name="Maier U.G."/>
            <person name="McRose D."/>
            <person name="Mock T."/>
            <person name="Neilson J.A."/>
            <person name="Onodera N.T."/>
            <person name="Poole A.M."/>
            <person name="Pritham E.J."/>
            <person name="Richards T.A."/>
            <person name="Rocap G."/>
            <person name="Roy S.W."/>
            <person name="Sarai C."/>
            <person name="Schaack S."/>
            <person name="Shirato S."/>
            <person name="Slamovits C.H."/>
            <person name="Spencer D.F."/>
            <person name="Suzuki S."/>
            <person name="Worden A.Z."/>
            <person name="Zauner S."/>
            <person name="Barry K."/>
            <person name="Bell C."/>
            <person name="Bharti A.K."/>
            <person name="Crow J.A."/>
            <person name="Grimwood J."/>
            <person name="Kramer R."/>
            <person name="Lindquist E."/>
            <person name="Lucas S."/>
            <person name="Salamov A."/>
            <person name="McFadden G.I."/>
            <person name="Lane C.E."/>
            <person name="Keeling P.J."/>
            <person name="Gray M.W."/>
            <person name="Grigoriev I.V."/>
            <person name="Archibald J.M."/>
        </authorList>
    </citation>
    <scope>NUCLEOTIDE SEQUENCE</scope>
    <source>
        <strain evidence="4">CCMP2712</strain>
    </source>
</reference>
<dbReference type="AlphaFoldDB" id="L1JMQ2"/>
<evidence type="ECO:0000313" key="4">
    <source>
        <dbReference type="Proteomes" id="UP000011087"/>
    </source>
</evidence>
<organism evidence="2">
    <name type="scientific">Guillardia theta (strain CCMP2712)</name>
    <name type="common">Cryptophyte</name>
    <dbReference type="NCBI Taxonomy" id="905079"/>
    <lineage>
        <taxon>Eukaryota</taxon>
        <taxon>Cryptophyceae</taxon>
        <taxon>Pyrenomonadales</taxon>
        <taxon>Geminigeraceae</taxon>
        <taxon>Guillardia</taxon>
    </lineage>
</organism>
<dbReference type="eggNOG" id="KOG4419">
    <property type="taxonomic scope" value="Eukaryota"/>
</dbReference>
<reference evidence="3" key="3">
    <citation type="submission" date="2016-03" db="UniProtKB">
        <authorList>
            <consortium name="EnsemblProtists"/>
        </authorList>
    </citation>
    <scope>IDENTIFICATION</scope>
</reference>
<dbReference type="HOGENOM" id="CLU_720497_0_0_1"/>
<dbReference type="SUPFAM" id="SSF56300">
    <property type="entry name" value="Metallo-dependent phosphatases"/>
    <property type="match status" value="1"/>
</dbReference>
<dbReference type="EnsemblProtists" id="EKX49475">
    <property type="protein sequence ID" value="EKX49475"/>
    <property type="gene ID" value="GUITHDRAFT_136136"/>
</dbReference>
<evidence type="ECO:0008006" key="5">
    <source>
        <dbReference type="Google" id="ProtNLM"/>
    </source>
</evidence>
<dbReference type="GO" id="GO:0009166">
    <property type="term" value="P:nucleotide catabolic process"/>
    <property type="evidence" value="ECO:0007669"/>
    <property type="project" value="InterPro"/>
</dbReference>
<dbReference type="InterPro" id="IPR029052">
    <property type="entry name" value="Metallo-depent_PP-like"/>
</dbReference>
<proteinExistence type="predicted"/>
<dbReference type="Gene3D" id="3.60.21.10">
    <property type="match status" value="1"/>
</dbReference>
<dbReference type="EMBL" id="JH992982">
    <property type="protein sequence ID" value="EKX49475.1"/>
    <property type="molecule type" value="Genomic_DNA"/>
</dbReference>
<feature type="region of interest" description="Disordered" evidence="1">
    <location>
        <begin position="1"/>
        <end position="83"/>
    </location>
</feature>
<evidence type="ECO:0000313" key="3">
    <source>
        <dbReference type="EnsemblProtists" id="EKX49475"/>
    </source>
</evidence>
<feature type="compositionally biased region" description="Basic and acidic residues" evidence="1">
    <location>
        <begin position="25"/>
        <end position="66"/>
    </location>
</feature>
<name>L1JMQ2_GUITC</name>